<sequence>MPVCSNRDPRTTYPLFRLCCSVQFSRPFFSLFCFGHFTKLNLITIIATLSFIFHSSSISLNNLPCIIYPAHLYLSPLVTLLTCSSQELPGPRSPTHLISLFRNILFNFSSGCLRTFLHVGQGFKQYDRVAPFA</sequence>
<organism evidence="1 2">
    <name type="scientific">Ataeniobius toweri</name>
    <dbReference type="NCBI Taxonomy" id="208326"/>
    <lineage>
        <taxon>Eukaryota</taxon>
        <taxon>Metazoa</taxon>
        <taxon>Chordata</taxon>
        <taxon>Craniata</taxon>
        <taxon>Vertebrata</taxon>
        <taxon>Euteleostomi</taxon>
        <taxon>Actinopterygii</taxon>
        <taxon>Neopterygii</taxon>
        <taxon>Teleostei</taxon>
        <taxon>Neoteleostei</taxon>
        <taxon>Acanthomorphata</taxon>
        <taxon>Ovalentaria</taxon>
        <taxon>Atherinomorphae</taxon>
        <taxon>Cyprinodontiformes</taxon>
        <taxon>Goodeidae</taxon>
        <taxon>Ataeniobius</taxon>
    </lineage>
</organism>
<dbReference type="Proteomes" id="UP001345963">
    <property type="component" value="Unassembled WGS sequence"/>
</dbReference>
<gene>
    <name evidence="1" type="ORF">ATANTOWER_012386</name>
</gene>
<keyword evidence="2" id="KW-1185">Reference proteome</keyword>
<reference evidence="1 2" key="1">
    <citation type="submission" date="2021-07" db="EMBL/GenBank/DDBJ databases">
        <authorList>
            <person name="Palmer J.M."/>
        </authorList>
    </citation>
    <scope>NUCLEOTIDE SEQUENCE [LARGE SCALE GENOMIC DNA]</scope>
    <source>
        <strain evidence="1 2">AT_MEX2019</strain>
        <tissue evidence="1">Muscle</tissue>
    </source>
</reference>
<proteinExistence type="predicted"/>
<name>A0ABU7C4A0_9TELE</name>
<protein>
    <submittedName>
        <fullName evidence="1">Uncharacterized protein</fullName>
    </submittedName>
</protein>
<evidence type="ECO:0000313" key="2">
    <source>
        <dbReference type="Proteomes" id="UP001345963"/>
    </source>
</evidence>
<accession>A0ABU7C4A0</accession>
<comment type="caution">
    <text evidence="1">The sequence shown here is derived from an EMBL/GenBank/DDBJ whole genome shotgun (WGS) entry which is preliminary data.</text>
</comment>
<evidence type="ECO:0000313" key="1">
    <source>
        <dbReference type="EMBL" id="MED6257135.1"/>
    </source>
</evidence>
<dbReference type="EMBL" id="JAHUTI010078941">
    <property type="protein sequence ID" value="MED6257135.1"/>
    <property type="molecule type" value="Genomic_DNA"/>
</dbReference>